<feature type="transmembrane region" description="Helical" evidence="6">
    <location>
        <begin position="98"/>
        <end position="119"/>
    </location>
</feature>
<dbReference type="InterPro" id="IPR000620">
    <property type="entry name" value="EamA_dom"/>
</dbReference>
<comment type="caution">
    <text evidence="8">The sequence shown here is derived from an EMBL/GenBank/DDBJ whole genome shotgun (WGS) entry which is preliminary data.</text>
</comment>
<feature type="transmembrane region" description="Helical" evidence="6">
    <location>
        <begin position="12"/>
        <end position="29"/>
    </location>
</feature>
<keyword evidence="4 6" id="KW-1133">Transmembrane helix</keyword>
<feature type="transmembrane region" description="Helical" evidence="6">
    <location>
        <begin position="126"/>
        <end position="146"/>
    </location>
</feature>
<feature type="transmembrane region" description="Helical" evidence="6">
    <location>
        <begin position="152"/>
        <end position="169"/>
    </location>
</feature>
<keyword evidence="3 6" id="KW-0812">Transmembrane</keyword>
<dbReference type="SUPFAM" id="SSF103481">
    <property type="entry name" value="Multidrug resistance efflux transporter EmrE"/>
    <property type="match status" value="2"/>
</dbReference>
<dbReference type="EMBL" id="SMBX01000015">
    <property type="protein sequence ID" value="TCU92223.1"/>
    <property type="molecule type" value="Genomic_DNA"/>
</dbReference>
<dbReference type="OrthoDB" id="5430053at2"/>
<keyword evidence="2" id="KW-1003">Cell membrane</keyword>
<keyword evidence="9" id="KW-1185">Reference proteome</keyword>
<feature type="domain" description="EamA" evidence="7">
    <location>
        <begin position="154"/>
        <end position="287"/>
    </location>
</feature>
<dbReference type="RefSeq" id="WP_132478306.1">
    <property type="nucleotide sequence ID" value="NZ_JBHRVM010000001.1"/>
</dbReference>
<accession>A0A4R3UP03</accession>
<feature type="domain" description="EamA" evidence="7">
    <location>
        <begin position="13"/>
        <end position="141"/>
    </location>
</feature>
<keyword evidence="5 6" id="KW-0472">Membrane</keyword>
<feature type="transmembrane region" description="Helical" evidence="6">
    <location>
        <begin position="214"/>
        <end position="233"/>
    </location>
</feature>
<dbReference type="Gene3D" id="1.10.3730.20">
    <property type="match status" value="1"/>
</dbReference>
<dbReference type="Proteomes" id="UP000294692">
    <property type="component" value="Unassembled WGS sequence"/>
</dbReference>
<dbReference type="PANTHER" id="PTHR32322">
    <property type="entry name" value="INNER MEMBRANE TRANSPORTER"/>
    <property type="match status" value="1"/>
</dbReference>
<sequence length="301" mass="32804">MTKHSGLDRVALGLLVATVLIWSSNWVVMKQMAHYIGPFTLVALRYLLAFVLVAPITLMMGRSMRFPPFWLTAGGALAQMAGFQCLSQYALISGGAGHVVMLAYTMPFWVGLFAWLLLGEKITARFLCGLAVCAVGLLAIIAPWQGLGGMESSVAALASGFCWGLGVVISKRTLQKHKVDVMGLTAWQMLLGGLFCLPLIWIFPQQETVWAPQLYFGMAYMTIMATAVGWLLWMSVVQRVSASIAGMSSLLVPALVLLQAWFWLDEFPSWLEWGGIALIMAGLLVVTMPVRQGKGRATVKA</sequence>
<evidence type="ECO:0000256" key="6">
    <source>
        <dbReference type="SAM" id="Phobius"/>
    </source>
</evidence>
<protein>
    <submittedName>
        <fullName evidence="8">Threonine/homoserine efflux transporter RhtA</fullName>
    </submittedName>
</protein>
<evidence type="ECO:0000259" key="7">
    <source>
        <dbReference type="Pfam" id="PF00892"/>
    </source>
</evidence>
<evidence type="ECO:0000256" key="1">
    <source>
        <dbReference type="ARBA" id="ARBA00004651"/>
    </source>
</evidence>
<evidence type="ECO:0000256" key="3">
    <source>
        <dbReference type="ARBA" id="ARBA00022692"/>
    </source>
</evidence>
<evidence type="ECO:0000256" key="4">
    <source>
        <dbReference type="ARBA" id="ARBA00022989"/>
    </source>
</evidence>
<dbReference type="InterPro" id="IPR050638">
    <property type="entry name" value="AA-Vitamin_Transporters"/>
</dbReference>
<name>A0A4R3UP03_9BURK</name>
<reference evidence="8 9" key="1">
    <citation type="submission" date="2019-03" db="EMBL/GenBank/DDBJ databases">
        <title>Genomic Encyclopedia of Type Strains, Phase IV (KMG-IV): sequencing the most valuable type-strain genomes for metagenomic binning, comparative biology and taxonomic classification.</title>
        <authorList>
            <person name="Goeker M."/>
        </authorList>
    </citation>
    <scope>NUCLEOTIDE SEQUENCE [LARGE SCALE GENOMIC DNA]</scope>
    <source>
        <strain evidence="8 9">DSM 100048</strain>
    </source>
</reference>
<dbReference type="GO" id="GO:0005886">
    <property type="term" value="C:plasma membrane"/>
    <property type="evidence" value="ECO:0007669"/>
    <property type="project" value="UniProtKB-SubCell"/>
</dbReference>
<feature type="transmembrane region" description="Helical" evidence="6">
    <location>
        <begin position="270"/>
        <end position="290"/>
    </location>
</feature>
<comment type="subcellular location">
    <subcellularLocation>
        <location evidence="1">Cell membrane</location>
        <topology evidence="1">Multi-pass membrane protein</topology>
    </subcellularLocation>
</comment>
<evidence type="ECO:0000313" key="8">
    <source>
        <dbReference type="EMBL" id="TCU92223.1"/>
    </source>
</evidence>
<evidence type="ECO:0000256" key="5">
    <source>
        <dbReference type="ARBA" id="ARBA00023136"/>
    </source>
</evidence>
<feature type="transmembrane region" description="Helical" evidence="6">
    <location>
        <begin position="35"/>
        <end position="57"/>
    </location>
</feature>
<evidence type="ECO:0000256" key="2">
    <source>
        <dbReference type="ARBA" id="ARBA00022475"/>
    </source>
</evidence>
<feature type="transmembrane region" description="Helical" evidence="6">
    <location>
        <begin position="240"/>
        <end position="264"/>
    </location>
</feature>
<evidence type="ECO:0000313" key="9">
    <source>
        <dbReference type="Proteomes" id="UP000294692"/>
    </source>
</evidence>
<dbReference type="PANTHER" id="PTHR32322:SF18">
    <property type="entry name" value="S-ADENOSYLMETHIONINE_S-ADENOSYLHOMOCYSTEINE TRANSPORTER"/>
    <property type="match status" value="1"/>
</dbReference>
<feature type="transmembrane region" description="Helical" evidence="6">
    <location>
        <begin position="181"/>
        <end position="202"/>
    </location>
</feature>
<organism evidence="8 9">
    <name type="scientific">Paracandidimonas soli</name>
    <dbReference type="NCBI Taxonomy" id="1917182"/>
    <lineage>
        <taxon>Bacteria</taxon>
        <taxon>Pseudomonadati</taxon>
        <taxon>Pseudomonadota</taxon>
        <taxon>Betaproteobacteria</taxon>
        <taxon>Burkholderiales</taxon>
        <taxon>Alcaligenaceae</taxon>
        <taxon>Paracandidimonas</taxon>
    </lineage>
</organism>
<dbReference type="AlphaFoldDB" id="A0A4R3UP03"/>
<gene>
    <name evidence="8" type="ORF">EV686_11512</name>
</gene>
<dbReference type="InterPro" id="IPR037185">
    <property type="entry name" value="EmrE-like"/>
</dbReference>
<proteinExistence type="predicted"/>
<dbReference type="Pfam" id="PF00892">
    <property type="entry name" value="EamA"/>
    <property type="match status" value="2"/>
</dbReference>